<dbReference type="InterPro" id="IPR023529">
    <property type="entry name" value="ProQ"/>
</dbReference>
<dbReference type="InterPro" id="IPR016103">
    <property type="entry name" value="ProQ/FinO"/>
</dbReference>
<dbReference type="GO" id="GO:0033592">
    <property type="term" value="F:RNA strand annealing activity"/>
    <property type="evidence" value="ECO:0007669"/>
    <property type="project" value="InterPro"/>
</dbReference>
<keyword evidence="1" id="KW-0963">Cytoplasm</keyword>
<dbReference type="Pfam" id="PF04352">
    <property type="entry name" value="ProQ"/>
    <property type="match status" value="1"/>
</dbReference>
<dbReference type="PANTHER" id="PTHR38106:SF1">
    <property type="entry name" value="RNA CHAPERONE PROQ"/>
    <property type="match status" value="1"/>
</dbReference>
<keyword evidence="7" id="KW-1185">Reference proteome</keyword>
<dbReference type="EMBL" id="CCMZ01000056">
    <property type="protein sequence ID" value="CDX26887.1"/>
    <property type="molecule type" value="Genomic_DNA"/>
</dbReference>
<dbReference type="InterPro" id="IPR036442">
    <property type="entry name" value="ProQ/FinO_sf"/>
</dbReference>
<keyword evidence="2" id="KW-0694">RNA-binding</keyword>
<proteinExistence type="predicted"/>
<dbReference type="SMART" id="SM00945">
    <property type="entry name" value="ProQ"/>
    <property type="match status" value="1"/>
</dbReference>
<sequence>MPISLYLSKVAETREVLAERFPSTFMRKGEKNKLPLMIGITDNVIAALPELDPELIQAAIRDYCSGPKYARAMKVGAQRVDLEGRPAGTVSADAHERALRLEEKRRRAARELQARRVATKAQRRAEGAFP</sequence>
<dbReference type="Gene3D" id="1.10.1710.10">
    <property type="entry name" value="ProQ/FinO domain"/>
    <property type="match status" value="1"/>
</dbReference>
<name>A0A090G7E1_MESPL</name>
<evidence type="ECO:0000259" key="5">
    <source>
        <dbReference type="SMART" id="SM00945"/>
    </source>
</evidence>
<feature type="domain" description="ProQ/FinO" evidence="5">
    <location>
        <begin position="8"/>
        <end position="118"/>
    </location>
</feature>
<evidence type="ECO:0000256" key="2">
    <source>
        <dbReference type="ARBA" id="ARBA00022884"/>
    </source>
</evidence>
<evidence type="ECO:0000256" key="1">
    <source>
        <dbReference type="ARBA" id="ARBA00022490"/>
    </source>
</evidence>
<reference evidence="7" key="1">
    <citation type="submission" date="2014-08" db="EMBL/GenBank/DDBJ databases">
        <authorList>
            <person name="Moulin L."/>
        </authorList>
    </citation>
    <scope>NUCLEOTIDE SEQUENCE [LARGE SCALE GENOMIC DNA]</scope>
</reference>
<evidence type="ECO:0000256" key="4">
    <source>
        <dbReference type="SAM" id="MobiDB-lite"/>
    </source>
</evidence>
<organism evidence="6 7">
    <name type="scientific">Mesorhizobium plurifarium</name>
    <dbReference type="NCBI Taxonomy" id="69974"/>
    <lineage>
        <taxon>Bacteria</taxon>
        <taxon>Pseudomonadati</taxon>
        <taxon>Pseudomonadota</taxon>
        <taxon>Alphaproteobacteria</taxon>
        <taxon>Hyphomicrobiales</taxon>
        <taxon>Phyllobacteriaceae</taxon>
        <taxon>Mesorhizobium</taxon>
    </lineage>
</organism>
<accession>A0A090G7E1</accession>
<dbReference type="GO" id="GO:0005829">
    <property type="term" value="C:cytosol"/>
    <property type="evidence" value="ECO:0007669"/>
    <property type="project" value="TreeGrafter"/>
</dbReference>
<keyword evidence="3" id="KW-0143">Chaperone</keyword>
<feature type="region of interest" description="Disordered" evidence="4">
    <location>
        <begin position="111"/>
        <end position="130"/>
    </location>
</feature>
<evidence type="ECO:0000313" key="6">
    <source>
        <dbReference type="EMBL" id="CDX26887.1"/>
    </source>
</evidence>
<protein>
    <recommendedName>
        <fullName evidence="5">ProQ/FinO domain-containing protein</fullName>
    </recommendedName>
</protein>
<dbReference type="GO" id="GO:0010608">
    <property type="term" value="P:post-transcriptional regulation of gene expression"/>
    <property type="evidence" value="ECO:0007669"/>
    <property type="project" value="InterPro"/>
</dbReference>
<dbReference type="AlphaFoldDB" id="A0A090G7E1"/>
<dbReference type="PANTHER" id="PTHR38106">
    <property type="entry name" value="RNA CHAPERONE PROQ"/>
    <property type="match status" value="1"/>
</dbReference>
<evidence type="ECO:0000313" key="7">
    <source>
        <dbReference type="Proteomes" id="UP000045285"/>
    </source>
</evidence>
<evidence type="ECO:0000256" key="3">
    <source>
        <dbReference type="ARBA" id="ARBA00023186"/>
    </source>
</evidence>
<dbReference type="GO" id="GO:0034057">
    <property type="term" value="F:RNA strand-exchange activity"/>
    <property type="evidence" value="ECO:0007669"/>
    <property type="project" value="InterPro"/>
</dbReference>
<dbReference type="SUPFAM" id="SSF48657">
    <property type="entry name" value="FinO-like"/>
    <property type="match status" value="1"/>
</dbReference>
<gene>
    <name evidence="6" type="ORF">MPL3356_60604</name>
</gene>
<dbReference type="Proteomes" id="UP000045285">
    <property type="component" value="Unassembled WGS sequence"/>
</dbReference>